<dbReference type="GO" id="GO:0019346">
    <property type="term" value="P:transsulfuration"/>
    <property type="evidence" value="ECO:0007669"/>
    <property type="project" value="InterPro"/>
</dbReference>
<accession>A0A1W4WQ92</accession>
<name>A0A1W4WQ92_AGRPL</name>
<keyword evidence="6" id="KW-0198">Cysteine biosynthesis</keyword>
<keyword evidence="5 8" id="KW-0663">Pyridoxal phosphate</keyword>
<evidence type="ECO:0000256" key="5">
    <source>
        <dbReference type="ARBA" id="ARBA00022898"/>
    </source>
</evidence>
<evidence type="ECO:0000256" key="8">
    <source>
        <dbReference type="PIRSR" id="PIRSR001434-2"/>
    </source>
</evidence>
<dbReference type="GO" id="GO:0004123">
    <property type="term" value="F:cystathionine gamma-lyase activity"/>
    <property type="evidence" value="ECO:0007669"/>
    <property type="project" value="TreeGrafter"/>
</dbReference>
<dbReference type="InterPro" id="IPR015422">
    <property type="entry name" value="PyrdxlP-dep_Trfase_small"/>
</dbReference>
<dbReference type="InterPro" id="IPR015421">
    <property type="entry name" value="PyrdxlP-dep_Trfase_major"/>
</dbReference>
<dbReference type="STRING" id="224129.A0A1W4WQ92"/>
<dbReference type="GO" id="GO:0030170">
    <property type="term" value="F:pyridoxal phosphate binding"/>
    <property type="evidence" value="ECO:0007669"/>
    <property type="project" value="InterPro"/>
</dbReference>
<dbReference type="OrthoDB" id="3512640at2759"/>
<evidence type="ECO:0000256" key="6">
    <source>
        <dbReference type="ARBA" id="ARBA00023192"/>
    </source>
</evidence>
<dbReference type="PIRSF" id="PIRSF001434">
    <property type="entry name" value="CGS"/>
    <property type="match status" value="1"/>
</dbReference>
<comment type="similarity">
    <text evidence="3 9">Belongs to the trans-sulfuration enzymes family.</text>
</comment>
<dbReference type="AlphaFoldDB" id="A0A1W4WQ92"/>
<dbReference type="InterPro" id="IPR015424">
    <property type="entry name" value="PyrdxlP-dep_Trfase"/>
</dbReference>
<dbReference type="Pfam" id="PF01053">
    <property type="entry name" value="Cys_Met_Meta_PP"/>
    <property type="match status" value="1"/>
</dbReference>
<sequence length="424" mass="46181">MACSKNKIDDTVDIFNSGFLPFPKHFTTTCIHATQEPEKWKSLAIVPPIIMSSTFKQPEPIKLTGYIYGRVNNPTREALEGILKTLHGVKYATTFGSGMAATSALLALLKPGDHIICTDDVYGGTISLLSVVAVQLGMALTFVDTINTSEILAAVNQNTKLIFIETPSNPCLKLVDMQEVSKIAKKHNIMFAVDNTFATIYLQNPFDFGATICDYSVTKYINGHSDIIMGSLITNDDTIGKRLQFLQITMGAVPSPFDCSQVIRGIKTLEIRMHQHIINSLTVAKFLESHPNVDNIKHPGLPSHPQHDLAKKQMSGHSGMIALYLKGGANETETFLNALKIFIVGVSLGGYESLAQAPYFMTHGLVSEEHKKRTGIVPGLIRLSIGLEDVEDLVEDLNQALNKIGTGGDACGKVSSRCRCSTSL</sequence>
<dbReference type="Proteomes" id="UP000192223">
    <property type="component" value="Unplaced"/>
</dbReference>
<dbReference type="Gene3D" id="3.40.640.10">
    <property type="entry name" value="Type I PLP-dependent aspartate aminotransferase-like (Major domain)"/>
    <property type="match status" value="1"/>
</dbReference>
<evidence type="ECO:0000313" key="10">
    <source>
        <dbReference type="Proteomes" id="UP000192223"/>
    </source>
</evidence>
<reference evidence="11" key="1">
    <citation type="submission" date="2025-08" db="UniProtKB">
        <authorList>
            <consortium name="RefSeq"/>
        </authorList>
    </citation>
    <scope>IDENTIFICATION</scope>
    <source>
        <tissue evidence="11">Entire body</tissue>
    </source>
</reference>
<dbReference type="PANTHER" id="PTHR11808">
    <property type="entry name" value="TRANS-SULFURATION ENZYME FAMILY MEMBER"/>
    <property type="match status" value="1"/>
</dbReference>
<dbReference type="FunFam" id="3.40.640.10:FF:000009">
    <property type="entry name" value="Cystathionine gamma-synthase homolog"/>
    <property type="match status" value="1"/>
</dbReference>
<dbReference type="InterPro" id="IPR000277">
    <property type="entry name" value="Cys/Met-Metab_PyrdxlP-dep_enz"/>
</dbReference>
<evidence type="ECO:0000256" key="3">
    <source>
        <dbReference type="ARBA" id="ARBA00009077"/>
    </source>
</evidence>
<dbReference type="EC" id="4.4.1.1" evidence="4"/>
<keyword evidence="10" id="KW-1185">Reference proteome</keyword>
<feature type="modified residue" description="N6-(pyridoxal phosphate)lysine" evidence="8">
    <location>
        <position position="219"/>
    </location>
</feature>
<dbReference type="GO" id="GO:0009086">
    <property type="term" value="P:methionine biosynthetic process"/>
    <property type="evidence" value="ECO:0007669"/>
    <property type="project" value="UniProtKB-ARBA"/>
</dbReference>
<dbReference type="FunFam" id="3.90.1150.10:FF:000033">
    <property type="entry name" value="Cystathionine gamma-synthase"/>
    <property type="match status" value="1"/>
</dbReference>
<evidence type="ECO:0000256" key="2">
    <source>
        <dbReference type="ARBA" id="ARBA00005038"/>
    </source>
</evidence>
<evidence type="ECO:0000256" key="7">
    <source>
        <dbReference type="ARBA" id="ARBA00029853"/>
    </source>
</evidence>
<dbReference type="KEGG" id="apln:108734932"/>
<gene>
    <name evidence="11" type="primary">LOC108734932</name>
</gene>
<dbReference type="Gene3D" id="3.90.1150.10">
    <property type="entry name" value="Aspartate Aminotransferase, domain 1"/>
    <property type="match status" value="1"/>
</dbReference>
<dbReference type="UniPathway" id="UPA00136">
    <property type="reaction ID" value="UER00202"/>
</dbReference>
<organism evidence="10 11">
    <name type="scientific">Agrilus planipennis</name>
    <name type="common">Emerald ash borer</name>
    <name type="synonym">Agrilus marcopoli</name>
    <dbReference type="NCBI Taxonomy" id="224129"/>
    <lineage>
        <taxon>Eukaryota</taxon>
        <taxon>Metazoa</taxon>
        <taxon>Ecdysozoa</taxon>
        <taxon>Arthropoda</taxon>
        <taxon>Hexapoda</taxon>
        <taxon>Insecta</taxon>
        <taxon>Pterygota</taxon>
        <taxon>Neoptera</taxon>
        <taxon>Endopterygota</taxon>
        <taxon>Coleoptera</taxon>
        <taxon>Polyphaga</taxon>
        <taxon>Elateriformia</taxon>
        <taxon>Buprestoidea</taxon>
        <taxon>Buprestidae</taxon>
        <taxon>Agrilinae</taxon>
        <taxon>Agrilus</taxon>
    </lineage>
</organism>
<evidence type="ECO:0000313" key="11">
    <source>
        <dbReference type="RefSeq" id="XP_018322205.1"/>
    </source>
</evidence>
<comment type="cofactor">
    <cofactor evidence="1 9">
        <name>pyridoxal 5'-phosphate</name>
        <dbReference type="ChEBI" id="CHEBI:597326"/>
    </cofactor>
</comment>
<dbReference type="InParanoid" id="A0A1W4WQ92"/>
<evidence type="ECO:0000256" key="1">
    <source>
        <dbReference type="ARBA" id="ARBA00001933"/>
    </source>
</evidence>
<dbReference type="CDD" id="cd00614">
    <property type="entry name" value="CGS_like"/>
    <property type="match status" value="1"/>
</dbReference>
<dbReference type="PANTHER" id="PTHR11808:SF15">
    <property type="entry name" value="CYSTATHIONINE GAMMA-LYASE"/>
    <property type="match status" value="1"/>
</dbReference>
<dbReference type="GO" id="GO:0019343">
    <property type="term" value="P:cysteine biosynthetic process via cystathionine"/>
    <property type="evidence" value="ECO:0007669"/>
    <property type="project" value="TreeGrafter"/>
</dbReference>
<dbReference type="RefSeq" id="XP_018322205.1">
    <property type="nucleotide sequence ID" value="XM_018466703.1"/>
</dbReference>
<dbReference type="GeneID" id="108734932"/>
<proteinExistence type="inferred from homology"/>
<keyword evidence="6" id="KW-0028">Amino-acid biosynthesis</keyword>
<dbReference type="SUPFAM" id="SSF53383">
    <property type="entry name" value="PLP-dependent transferases"/>
    <property type="match status" value="1"/>
</dbReference>
<dbReference type="GO" id="GO:0005737">
    <property type="term" value="C:cytoplasm"/>
    <property type="evidence" value="ECO:0007669"/>
    <property type="project" value="TreeGrafter"/>
</dbReference>
<protein>
    <recommendedName>
        <fullName evidence="4">cystathionine gamma-lyase</fullName>
        <ecNumber evidence="4">4.4.1.1</ecNumber>
    </recommendedName>
    <alternativeName>
        <fullName evidence="7">Gamma-cystathionase</fullName>
    </alternativeName>
</protein>
<comment type="pathway">
    <text evidence="2">Amino-acid biosynthesis; L-cysteine biosynthesis; L-cysteine from L-homocysteine and L-serine: step 2/2.</text>
</comment>
<evidence type="ECO:0000256" key="9">
    <source>
        <dbReference type="RuleBase" id="RU362118"/>
    </source>
</evidence>
<evidence type="ECO:0000256" key="4">
    <source>
        <dbReference type="ARBA" id="ARBA00012085"/>
    </source>
</evidence>